<dbReference type="PANTHER" id="PTHR21494">
    <property type="entry name" value="ACTIVATING SIGNAL COINTEGRATOR 1 COMPLEX SUBUNIT 2 ASC-1 COMPLEX SUBUNIT P100"/>
    <property type="match status" value="1"/>
</dbReference>
<sequence>MNNQVNGIGNEEVAIPMEKKKFYLIEDGVKKEFPALHRKWVVDRYYLPYCPPPQKVDGSFVLGAKENWLEQIGIFCQDMKWLLQLQQHQFWSQALYDNSTMAAVVSFLQEAVPYHALNDFPNDEEMWQAYEEAYRLVFLVICRLATNEESKTNYMTSKYHGNLIYEHYIFTIPVFLDLCLLCGQNNQSVLIHIFNTVFKTQPLYLEDLKKSVSCITQVFQSVSQCVGLKMPLDSEPERITAREEQLTSAVLSDVILHILDTTCTLSVLTDVFLPASKIFHQNNFEVKLVWFYENVIPELYNKLEMLINVDEEPVLFISLKNKLDLTRVELLKIFRNTLFCNINSAIESGDSSEVMNSVDDYVTILTECLAEKLFVSDYHRKFSVAQDLDLLAQLTPDMDADKRSYILEAVIDSVESNDEVNFPPPSSLQLPSRFGGFGNQSHQTENGQPSTSSSNIQENASASQLPVKKVTGIKLDSLISQVKDILPHLGDGFIEQCLEHYNYVTEDVINAILESKLPPHLSEMDQDLPRIPPEKEPSVPTVEISIVSDEEEEPKFAEAHKGKRKGMYRDVMMLLNDKTHREDMREFYSPFSLYEDEYDDTYDDRLDVTLGDDDDPERNNNTAQENHSRAAAAASASEDEEDSDEGPSADHFVMNPERVRALQEQRRLARGHRGPPRRDVVGKPKGQGQDKNVVINRNQKNTHKAQHGNHNRRRGAQRKLAQGMIPS</sequence>
<feature type="compositionally biased region" description="Basic and acidic residues" evidence="1">
    <location>
        <begin position="657"/>
        <end position="667"/>
    </location>
</feature>
<feature type="region of interest" description="Disordered" evidence="1">
    <location>
        <begin position="433"/>
        <end position="463"/>
    </location>
</feature>
<dbReference type="AlphaFoldDB" id="A0AAN9ZGY2"/>
<dbReference type="Proteomes" id="UP001378592">
    <property type="component" value="Unassembled WGS sequence"/>
</dbReference>
<proteinExistence type="predicted"/>
<dbReference type="EMBL" id="JAZDUA010000019">
    <property type="protein sequence ID" value="KAK7872819.1"/>
    <property type="molecule type" value="Genomic_DNA"/>
</dbReference>
<dbReference type="InterPro" id="IPR052586">
    <property type="entry name" value="ASCC2"/>
</dbReference>
<dbReference type="GO" id="GO:0043130">
    <property type="term" value="F:ubiquitin binding"/>
    <property type="evidence" value="ECO:0007669"/>
    <property type="project" value="InterPro"/>
</dbReference>
<comment type="caution">
    <text evidence="3">The sequence shown here is derived from an EMBL/GenBank/DDBJ whole genome shotgun (WGS) entry which is preliminary data.</text>
</comment>
<dbReference type="Gene3D" id="1.10.8.10">
    <property type="entry name" value="DNA helicase RuvA subunit, C-terminal domain"/>
    <property type="match status" value="1"/>
</dbReference>
<evidence type="ECO:0000313" key="4">
    <source>
        <dbReference type="Proteomes" id="UP001378592"/>
    </source>
</evidence>
<dbReference type="InterPro" id="IPR003892">
    <property type="entry name" value="CUE"/>
</dbReference>
<dbReference type="PANTHER" id="PTHR21494:SF0">
    <property type="entry name" value="ACTIVATING SIGNAL COINTEGRATOR 1 COMPLEX SUBUNIT 2"/>
    <property type="match status" value="1"/>
</dbReference>
<protein>
    <recommendedName>
        <fullName evidence="2">CUE domain-containing protein</fullName>
    </recommendedName>
</protein>
<dbReference type="PROSITE" id="PS51140">
    <property type="entry name" value="CUE"/>
    <property type="match status" value="1"/>
</dbReference>
<evidence type="ECO:0000256" key="1">
    <source>
        <dbReference type="SAM" id="MobiDB-lite"/>
    </source>
</evidence>
<name>A0AAN9ZGY2_9ORTH</name>
<feature type="domain" description="CUE" evidence="2">
    <location>
        <begin position="474"/>
        <end position="517"/>
    </location>
</feature>
<feature type="compositionally biased region" description="Acidic residues" evidence="1">
    <location>
        <begin position="637"/>
        <end position="647"/>
    </location>
</feature>
<dbReference type="SMART" id="SM00546">
    <property type="entry name" value="CUE"/>
    <property type="match status" value="1"/>
</dbReference>
<reference evidence="3 4" key="1">
    <citation type="submission" date="2024-03" db="EMBL/GenBank/DDBJ databases">
        <title>The genome assembly and annotation of the cricket Gryllus longicercus Weissman &amp; Gray.</title>
        <authorList>
            <person name="Szrajer S."/>
            <person name="Gray D."/>
            <person name="Ylla G."/>
        </authorList>
    </citation>
    <scope>NUCLEOTIDE SEQUENCE [LARGE SCALE GENOMIC DNA]</scope>
    <source>
        <strain evidence="3">DAG 2021-001</strain>
        <tissue evidence="3">Whole body minus gut</tissue>
    </source>
</reference>
<gene>
    <name evidence="3" type="ORF">R5R35_006697</name>
</gene>
<dbReference type="CDD" id="cd14364">
    <property type="entry name" value="CUE_ASCC2"/>
    <property type="match status" value="1"/>
</dbReference>
<dbReference type="InterPro" id="IPR009060">
    <property type="entry name" value="UBA-like_sf"/>
</dbReference>
<dbReference type="Pfam" id="PF02845">
    <property type="entry name" value="CUE"/>
    <property type="match status" value="1"/>
</dbReference>
<evidence type="ECO:0000259" key="2">
    <source>
        <dbReference type="PROSITE" id="PS51140"/>
    </source>
</evidence>
<dbReference type="GO" id="GO:0006355">
    <property type="term" value="P:regulation of DNA-templated transcription"/>
    <property type="evidence" value="ECO:0007669"/>
    <property type="project" value="TreeGrafter"/>
</dbReference>
<evidence type="ECO:0000313" key="3">
    <source>
        <dbReference type="EMBL" id="KAK7872819.1"/>
    </source>
</evidence>
<organism evidence="3 4">
    <name type="scientific">Gryllus longicercus</name>
    <dbReference type="NCBI Taxonomy" id="2509291"/>
    <lineage>
        <taxon>Eukaryota</taxon>
        <taxon>Metazoa</taxon>
        <taxon>Ecdysozoa</taxon>
        <taxon>Arthropoda</taxon>
        <taxon>Hexapoda</taxon>
        <taxon>Insecta</taxon>
        <taxon>Pterygota</taxon>
        <taxon>Neoptera</taxon>
        <taxon>Polyneoptera</taxon>
        <taxon>Orthoptera</taxon>
        <taxon>Ensifera</taxon>
        <taxon>Gryllidea</taxon>
        <taxon>Grylloidea</taxon>
        <taxon>Gryllidae</taxon>
        <taxon>Gryllinae</taxon>
        <taxon>Gryllus</taxon>
    </lineage>
</organism>
<dbReference type="SUPFAM" id="SSF46934">
    <property type="entry name" value="UBA-like"/>
    <property type="match status" value="1"/>
</dbReference>
<keyword evidence="4" id="KW-1185">Reference proteome</keyword>
<feature type="compositionally biased region" description="Polar residues" evidence="1">
    <location>
        <begin position="439"/>
        <end position="463"/>
    </location>
</feature>
<feature type="region of interest" description="Disordered" evidence="1">
    <location>
        <begin position="604"/>
        <end position="727"/>
    </location>
</feature>
<dbReference type="InterPro" id="IPR041800">
    <property type="entry name" value="ASCC2_CUE"/>
</dbReference>
<feature type="compositionally biased region" description="Basic residues" evidence="1">
    <location>
        <begin position="700"/>
        <end position="717"/>
    </location>
</feature>
<accession>A0AAN9ZGY2</accession>